<organism evidence="1 2">
    <name type="scientific">Amycolatopsis australiensis</name>
    <dbReference type="NCBI Taxonomy" id="546364"/>
    <lineage>
        <taxon>Bacteria</taxon>
        <taxon>Bacillati</taxon>
        <taxon>Actinomycetota</taxon>
        <taxon>Actinomycetes</taxon>
        <taxon>Pseudonocardiales</taxon>
        <taxon>Pseudonocardiaceae</taxon>
        <taxon>Amycolatopsis</taxon>
    </lineage>
</organism>
<dbReference type="EMBL" id="FPJG01000006">
    <property type="protein sequence ID" value="SFW86389.1"/>
    <property type="molecule type" value="Genomic_DNA"/>
</dbReference>
<evidence type="ECO:0000313" key="2">
    <source>
        <dbReference type="Proteomes" id="UP000182740"/>
    </source>
</evidence>
<dbReference type="InterPro" id="IPR011692">
    <property type="entry name" value="Stress_up-reg_Nod19"/>
</dbReference>
<dbReference type="Pfam" id="PF07712">
    <property type="entry name" value="SURNod19"/>
    <property type="match status" value="1"/>
</dbReference>
<gene>
    <name evidence="1" type="ORF">SAMN04489730_6376</name>
</gene>
<dbReference type="STRING" id="546364.SAMN04489730_6376"/>
<proteinExistence type="predicted"/>
<evidence type="ECO:0000313" key="1">
    <source>
        <dbReference type="EMBL" id="SFW86389.1"/>
    </source>
</evidence>
<dbReference type="AlphaFoldDB" id="A0A1K1SR83"/>
<sequence>MVPAGAATVSTQTVTVRYGPWTIPAGTMDQPGELANSFALISKPCSSCDIVGEKPDLVYADGSTANMDTGPMLHHFVISNLSGRDAVCGMAGDRIWASGNERTEKSFPDGYGLPVRNLDRWGLLTDLMNYSSTPRTVYLSITYTYAGAATTTPVRSLWLDAGGCLTSDYSVPAGPSVHTWSWISAVGGRLVFANGHMHVGGVHVAAIDKTTRTTLCDSYAGYDTMAGMRALTSMGTCSGNPIATVHLGDLITVSSYYDSPAAQDGVMGIVHAYLAAG</sequence>
<dbReference type="Proteomes" id="UP000182740">
    <property type="component" value="Unassembled WGS sequence"/>
</dbReference>
<keyword evidence="2" id="KW-1185">Reference proteome</keyword>
<protein>
    <submittedName>
        <fullName evidence="1">Stress up-regulated Nod 19</fullName>
    </submittedName>
</protein>
<accession>A0A1K1SR83</accession>
<name>A0A1K1SR83_9PSEU</name>
<reference evidence="2" key="1">
    <citation type="submission" date="2016-11" db="EMBL/GenBank/DDBJ databases">
        <authorList>
            <person name="Varghese N."/>
            <person name="Submissions S."/>
        </authorList>
    </citation>
    <scope>NUCLEOTIDE SEQUENCE [LARGE SCALE GENOMIC DNA]</scope>
    <source>
        <strain evidence="2">DSM 44671</strain>
    </source>
</reference>